<dbReference type="AlphaFoldDB" id="A0A1M5RR88"/>
<evidence type="ECO:0000313" key="2">
    <source>
        <dbReference type="EMBL" id="SHH28618.1"/>
    </source>
</evidence>
<proteinExistence type="predicted"/>
<name>A0A1M5RR88_9FIRM</name>
<dbReference type="Proteomes" id="UP000183967">
    <property type="component" value="Unassembled WGS sequence"/>
</dbReference>
<keyword evidence="1" id="KW-1133">Transmembrane helix</keyword>
<organism evidence="2 3">
    <name type="scientific">Caloranaerobacter azorensis DSM 13643</name>
    <dbReference type="NCBI Taxonomy" id="1121264"/>
    <lineage>
        <taxon>Bacteria</taxon>
        <taxon>Bacillati</taxon>
        <taxon>Bacillota</taxon>
        <taxon>Tissierellia</taxon>
        <taxon>Tissierellales</taxon>
        <taxon>Thermohalobacteraceae</taxon>
        <taxon>Caloranaerobacter</taxon>
    </lineage>
</organism>
<feature type="transmembrane region" description="Helical" evidence="1">
    <location>
        <begin position="12"/>
        <end position="29"/>
    </location>
</feature>
<dbReference type="EMBL" id="FQXO01000007">
    <property type="protein sequence ID" value="SHH28618.1"/>
    <property type="molecule type" value="Genomic_DNA"/>
</dbReference>
<keyword evidence="1" id="KW-0812">Transmembrane</keyword>
<sequence length="54" mass="6185">MKKIFLKKNIKQIIGILLAVIGAIIVIQVVPISVWIFFLGVLLILTGWVFYRML</sequence>
<feature type="transmembrane region" description="Helical" evidence="1">
    <location>
        <begin position="35"/>
        <end position="51"/>
    </location>
</feature>
<evidence type="ECO:0000313" key="3">
    <source>
        <dbReference type="Proteomes" id="UP000183967"/>
    </source>
</evidence>
<protein>
    <submittedName>
        <fullName evidence="2">Uncharacterized protein</fullName>
    </submittedName>
</protein>
<accession>A0A1M5RR88</accession>
<gene>
    <name evidence="2" type="ORF">SAMN02745135_00321</name>
</gene>
<evidence type="ECO:0000256" key="1">
    <source>
        <dbReference type="SAM" id="Phobius"/>
    </source>
</evidence>
<keyword evidence="3" id="KW-1185">Reference proteome</keyword>
<reference evidence="3" key="1">
    <citation type="submission" date="2016-11" db="EMBL/GenBank/DDBJ databases">
        <authorList>
            <person name="Varghese N."/>
            <person name="Submissions S."/>
        </authorList>
    </citation>
    <scope>NUCLEOTIDE SEQUENCE [LARGE SCALE GENOMIC DNA]</scope>
    <source>
        <strain evidence="3">DSM 13643</strain>
    </source>
</reference>
<dbReference type="RefSeq" id="WP_156099366.1">
    <property type="nucleotide sequence ID" value="NZ_FQXO01000007.1"/>
</dbReference>
<keyword evidence="1" id="KW-0472">Membrane</keyword>